<dbReference type="GO" id="GO:0006355">
    <property type="term" value="P:regulation of DNA-templated transcription"/>
    <property type="evidence" value="ECO:0007669"/>
    <property type="project" value="InterPro"/>
</dbReference>
<evidence type="ECO:0000313" key="11">
    <source>
        <dbReference type="Proteomes" id="UP001056429"/>
    </source>
</evidence>
<dbReference type="SMART" id="SM00862">
    <property type="entry name" value="Trans_reg_C"/>
    <property type="match status" value="1"/>
</dbReference>
<evidence type="ECO:0000256" key="1">
    <source>
        <dbReference type="ARBA" id="ARBA00018672"/>
    </source>
</evidence>
<reference evidence="10" key="2">
    <citation type="submission" date="2021-04" db="EMBL/GenBank/DDBJ databases">
        <authorList>
            <person name="Dong X."/>
        </authorList>
    </citation>
    <scope>NUCLEOTIDE SEQUENCE</scope>
    <source>
        <strain evidence="10">ZWT</strain>
    </source>
</reference>
<feature type="domain" description="Response regulatory" evidence="8">
    <location>
        <begin position="3"/>
        <end position="116"/>
    </location>
</feature>
<organism evidence="10 11">
    <name type="scientific">Oceanirhabdus seepicola</name>
    <dbReference type="NCBI Taxonomy" id="2828781"/>
    <lineage>
        <taxon>Bacteria</taxon>
        <taxon>Bacillati</taxon>
        <taxon>Bacillota</taxon>
        <taxon>Clostridia</taxon>
        <taxon>Eubacteriales</taxon>
        <taxon>Clostridiaceae</taxon>
        <taxon>Oceanirhabdus</taxon>
    </lineage>
</organism>
<dbReference type="Pfam" id="PF00486">
    <property type="entry name" value="Trans_reg_C"/>
    <property type="match status" value="1"/>
</dbReference>
<dbReference type="PANTHER" id="PTHR48111:SF43">
    <property type="entry name" value="STAGE 0 SPORULATION PROTEIN A HOMOLOG"/>
    <property type="match status" value="1"/>
</dbReference>
<accession>A0A9J6NVS7</accession>
<dbReference type="GO" id="GO:0000976">
    <property type="term" value="F:transcription cis-regulatory region binding"/>
    <property type="evidence" value="ECO:0007669"/>
    <property type="project" value="TreeGrafter"/>
</dbReference>
<dbReference type="SMART" id="SM00448">
    <property type="entry name" value="REC"/>
    <property type="match status" value="1"/>
</dbReference>
<sequence>MFKIMIVEDEKSIRDELIVLLHNAMYEVVEVTDFTNVVNTFKNENPDLILLDVNLPETSGLKICMEIRAFSEVPIIFVTSCNTSMDELNCINMGGDDYVSKPYNSAVLLARISTVLKRVYGNSNNEGHSFIYKNLELNIATGIIEYNGKSVELTRNELKIMYYLFHNTGKIIPRVEIIEYLWNNQMYIDDNNLSVNIRRIRMKLEQIGAMNFIETKRGLGYKV</sequence>
<comment type="caution">
    <text evidence="10">The sequence shown here is derived from an EMBL/GenBank/DDBJ whole genome shotgun (WGS) entry which is preliminary data.</text>
</comment>
<dbReference type="InterPro" id="IPR039420">
    <property type="entry name" value="WalR-like"/>
</dbReference>
<dbReference type="Proteomes" id="UP001056429">
    <property type="component" value="Unassembled WGS sequence"/>
</dbReference>
<evidence type="ECO:0000256" key="3">
    <source>
        <dbReference type="ARBA" id="ARBA00023125"/>
    </source>
</evidence>
<keyword evidence="3 7" id="KW-0238">DNA-binding</keyword>
<feature type="modified residue" description="4-aspartylphosphate" evidence="6">
    <location>
        <position position="52"/>
    </location>
</feature>
<proteinExistence type="predicted"/>
<dbReference type="SUPFAM" id="SSF52172">
    <property type="entry name" value="CheY-like"/>
    <property type="match status" value="1"/>
</dbReference>
<comment type="function">
    <text evidence="5">May play the central regulatory role in sporulation. It may be an element of the effector pathway responsible for the activation of sporulation genes in response to nutritional stress. Spo0A may act in concert with spo0H (a sigma factor) to control the expression of some genes that are critical to the sporulation process.</text>
</comment>
<dbReference type="InterPro" id="IPR001789">
    <property type="entry name" value="Sig_transdc_resp-reg_receiver"/>
</dbReference>
<dbReference type="CDD" id="cd00383">
    <property type="entry name" value="trans_reg_C"/>
    <property type="match status" value="1"/>
</dbReference>
<dbReference type="EMBL" id="JAGSOJ010000001">
    <property type="protein sequence ID" value="MCM1988363.1"/>
    <property type="molecule type" value="Genomic_DNA"/>
</dbReference>
<dbReference type="PROSITE" id="PS51755">
    <property type="entry name" value="OMPR_PHOB"/>
    <property type="match status" value="1"/>
</dbReference>
<keyword evidence="4" id="KW-0804">Transcription</keyword>
<evidence type="ECO:0000256" key="2">
    <source>
        <dbReference type="ARBA" id="ARBA00023015"/>
    </source>
</evidence>
<evidence type="ECO:0000256" key="7">
    <source>
        <dbReference type="PROSITE-ProRule" id="PRU01091"/>
    </source>
</evidence>
<dbReference type="PROSITE" id="PS50110">
    <property type="entry name" value="RESPONSE_REGULATORY"/>
    <property type="match status" value="1"/>
</dbReference>
<dbReference type="InterPro" id="IPR036388">
    <property type="entry name" value="WH-like_DNA-bd_sf"/>
</dbReference>
<dbReference type="Pfam" id="PF00072">
    <property type="entry name" value="Response_reg"/>
    <property type="match status" value="1"/>
</dbReference>
<dbReference type="PANTHER" id="PTHR48111">
    <property type="entry name" value="REGULATOR OF RPOS"/>
    <property type="match status" value="1"/>
</dbReference>
<dbReference type="GO" id="GO:0032993">
    <property type="term" value="C:protein-DNA complex"/>
    <property type="evidence" value="ECO:0007669"/>
    <property type="project" value="TreeGrafter"/>
</dbReference>
<dbReference type="GO" id="GO:0000156">
    <property type="term" value="F:phosphorelay response regulator activity"/>
    <property type="evidence" value="ECO:0007669"/>
    <property type="project" value="TreeGrafter"/>
</dbReference>
<dbReference type="AlphaFoldDB" id="A0A9J6NVS7"/>
<evidence type="ECO:0000256" key="4">
    <source>
        <dbReference type="ARBA" id="ARBA00023163"/>
    </source>
</evidence>
<feature type="DNA-binding region" description="OmpR/PhoB-type" evidence="7">
    <location>
        <begin position="127"/>
        <end position="223"/>
    </location>
</feature>
<dbReference type="InterPro" id="IPR011006">
    <property type="entry name" value="CheY-like_superfamily"/>
</dbReference>
<protein>
    <recommendedName>
        <fullName evidence="1">Stage 0 sporulation protein A homolog</fullName>
    </recommendedName>
</protein>
<keyword evidence="11" id="KW-1185">Reference proteome</keyword>
<evidence type="ECO:0000259" key="9">
    <source>
        <dbReference type="PROSITE" id="PS51755"/>
    </source>
</evidence>
<dbReference type="GO" id="GO:0005829">
    <property type="term" value="C:cytosol"/>
    <property type="evidence" value="ECO:0007669"/>
    <property type="project" value="TreeGrafter"/>
</dbReference>
<keyword evidence="2" id="KW-0805">Transcription regulation</keyword>
<dbReference type="InterPro" id="IPR001867">
    <property type="entry name" value="OmpR/PhoB-type_DNA-bd"/>
</dbReference>
<name>A0A9J6NVS7_9CLOT</name>
<evidence type="ECO:0000256" key="6">
    <source>
        <dbReference type="PROSITE-ProRule" id="PRU00169"/>
    </source>
</evidence>
<evidence type="ECO:0000256" key="5">
    <source>
        <dbReference type="ARBA" id="ARBA00024867"/>
    </source>
</evidence>
<evidence type="ECO:0000259" key="8">
    <source>
        <dbReference type="PROSITE" id="PS50110"/>
    </source>
</evidence>
<evidence type="ECO:0000313" key="10">
    <source>
        <dbReference type="EMBL" id="MCM1988363.1"/>
    </source>
</evidence>
<dbReference type="Gene3D" id="3.40.50.2300">
    <property type="match status" value="1"/>
</dbReference>
<dbReference type="Gene3D" id="1.10.10.10">
    <property type="entry name" value="Winged helix-like DNA-binding domain superfamily/Winged helix DNA-binding domain"/>
    <property type="match status" value="1"/>
</dbReference>
<reference evidence="10" key="1">
    <citation type="journal article" date="2021" name="mSystems">
        <title>Bacteria and Archaea Synergistically Convert Glycine Betaine to Biogenic Methane in the Formosa Cold Seep of the South China Sea.</title>
        <authorList>
            <person name="Li L."/>
            <person name="Zhang W."/>
            <person name="Zhang S."/>
            <person name="Song L."/>
            <person name="Sun Q."/>
            <person name="Zhang H."/>
            <person name="Xiang H."/>
            <person name="Dong X."/>
        </authorList>
    </citation>
    <scope>NUCLEOTIDE SEQUENCE</scope>
    <source>
        <strain evidence="10">ZWT</strain>
    </source>
</reference>
<gene>
    <name evidence="10" type="ORF">KDK92_01315</name>
</gene>
<dbReference type="RefSeq" id="WP_250857232.1">
    <property type="nucleotide sequence ID" value="NZ_JAGSOJ010000001.1"/>
</dbReference>
<keyword evidence="6" id="KW-0597">Phosphoprotein</keyword>
<feature type="domain" description="OmpR/PhoB-type" evidence="9">
    <location>
        <begin position="127"/>
        <end position="223"/>
    </location>
</feature>